<sequence length="425" mass="48634">MKADIIIIGAGLAGLGASYSLRKKGYSPIILEKDDTYGGLAGNFTIADGFRFDRFVHFSFAKDERVTSIFEKSTDGNIIRHIPNPFNIYNRTWIKHPAQNNLFPLSEKEKEDIIADFKLRPESVDINKIGNYEQWLRAQYGDTFAERFPMTYTPKYWMTEAADLETKWVGNRLYQPSVEEVIQGANTADTPVTYYAKEMRYPEKGGFKQFLAELVKGADIRYNSEVVEIDTDKKSIRVCDGNEYHYSRLISSMPLPVLIKSMKQEVPAKVKAASHKLRCTSGYLISIALKGKNIPPYLWWYIYDKDILPARVYSPSLKSPDNAPDGCSSLQLEVYCNKDDYSKEELIAKSIDPLIEMGTINREDIIEVDVRFEPWANVIFDHNIDEARKAVLDYVRSLGIEPIGRFGLWDYFWTDQALLTGLNVK</sequence>
<dbReference type="Gene3D" id="3.50.50.60">
    <property type="entry name" value="FAD/NAD(P)-binding domain"/>
    <property type="match status" value="1"/>
</dbReference>
<dbReference type="Proteomes" id="UP001565200">
    <property type="component" value="Unassembled WGS sequence"/>
</dbReference>
<evidence type="ECO:0000313" key="4">
    <source>
        <dbReference type="Proteomes" id="UP001565200"/>
    </source>
</evidence>
<protein>
    <submittedName>
        <fullName evidence="3">FAD-dependent oxidoreductase</fullName>
    </submittedName>
</protein>
<dbReference type="EMBL" id="JBCLPP010000001">
    <property type="protein sequence ID" value="MEY8244104.1"/>
    <property type="molecule type" value="Genomic_DNA"/>
</dbReference>
<dbReference type="SUPFAM" id="SSF51905">
    <property type="entry name" value="FAD/NAD(P)-binding domain"/>
    <property type="match status" value="1"/>
</dbReference>
<accession>A0ABV4CVH7</accession>
<evidence type="ECO:0000259" key="2">
    <source>
        <dbReference type="Pfam" id="PF01593"/>
    </source>
</evidence>
<comment type="similarity">
    <text evidence="1">Belongs to the carotenoid/retinoid oxidoreductase family.</text>
</comment>
<reference evidence="3 4" key="1">
    <citation type="submission" date="2024-03" db="EMBL/GenBank/DDBJ databases">
        <title>Mouse gut bacterial collection (mGBC) of GemPharmatech.</title>
        <authorList>
            <person name="He Y."/>
            <person name="Dong L."/>
            <person name="Wu D."/>
            <person name="Gao X."/>
            <person name="Lin Z."/>
        </authorList>
    </citation>
    <scope>NUCLEOTIDE SEQUENCE [LARGE SCALE GENOMIC DNA]</scope>
    <source>
        <strain evidence="3 4">54-13</strain>
    </source>
</reference>
<feature type="domain" description="Amine oxidase" evidence="2">
    <location>
        <begin position="12"/>
        <end position="354"/>
    </location>
</feature>
<dbReference type="Pfam" id="PF01593">
    <property type="entry name" value="Amino_oxidase"/>
    <property type="match status" value="1"/>
</dbReference>
<dbReference type="InterPro" id="IPR036188">
    <property type="entry name" value="FAD/NAD-bd_sf"/>
</dbReference>
<comment type="caution">
    <text evidence="3">The sequence shown here is derived from an EMBL/GenBank/DDBJ whole genome shotgun (WGS) entry which is preliminary data.</text>
</comment>
<keyword evidence="4" id="KW-1185">Reference proteome</keyword>
<dbReference type="RefSeq" id="WP_369863054.1">
    <property type="nucleotide sequence ID" value="NZ_JBCLPP010000001.1"/>
</dbReference>
<name>A0ABV4CVH7_9BACT</name>
<dbReference type="InterPro" id="IPR002937">
    <property type="entry name" value="Amino_oxidase"/>
</dbReference>
<dbReference type="PANTHER" id="PTHR43734:SF4">
    <property type="entry name" value="AMINE OXIDASE DOMAIN-CONTAINING PROTEIN"/>
    <property type="match status" value="1"/>
</dbReference>
<organism evidence="3 4">
    <name type="scientific">Heminiphilus faecis</name>
    <dbReference type="NCBI Taxonomy" id="2601703"/>
    <lineage>
        <taxon>Bacteria</taxon>
        <taxon>Pseudomonadati</taxon>
        <taxon>Bacteroidota</taxon>
        <taxon>Bacteroidia</taxon>
        <taxon>Bacteroidales</taxon>
        <taxon>Muribaculaceae</taxon>
        <taxon>Heminiphilus</taxon>
    </lineage>
</organism>
<proteinExistence type="inferred from homology"/>
<evidence type="ECO:0000313" key="3">
    <source>
        <dbReference type="EMBL" id="MEY8244104.1"/>
    </source>
</evidence>
<evidence type="ECO:0000256" key="1">
    <source>
        <dbReference type="ARBA" id="ARBA00006046"/>
    </source>
</evidence>
<dbReference type="PANTHER" id="PTHR43734">
    <property type="entry name" value="PHYTOENE DESATURASE"/>
    <property type="match status" value="1"/>
</dbReference>
<gene>
    <name evidence="3" type="ORF">AAK873_00565</name>
</gene>